<feature type="compositionally biased region" description="Low complexity" evidence="10">
    <location>
        <begin position="307"/>
        <end position="321"/>
    </location>
</feature>
<organism evidence="12 13">
    <name type="scientific">Pseudorhodoplanes sinuspersici</name>
    <dbReference type="NCBI Taxonomy" id="1235591"/>
    <lineage>
        <taxon>Bacteria</taxon>
        <taxon>Pseudomonadati</taxon>
        <taxon>Pseudomonadota</taxon>
        <taxon>Alphaproteobacteria</taxon>
        <taxon>Hyphomicrobiales</taxon>
        <taxon>Pseudorhodoplanes</taxon>
    </lineage>
</organism>
<evidence type="ECO:0000256" key="9">
    <source>
        <dbReference type="PIRNR" id="PIRNR004862"/>
    </source>
</evidence>
<evidence type="ECO:0000256" key="4">
    <source>
        <dbReference type="ARBA" id="ARBA00022475"/>
    </source>
</evidence>
<keyword evidence="6 11" id="KW-1133">Transmembrane helix</keyword>
<comment type="similarity">
    <text evidence="3 9">Belongs to the FliF family.</text>
</comment>
<dbReference type="GO" id="GO:0009431">
    <property type="term" value="C:bacterial-type flagellum basal body, MS ring"/>
    <property type="evidence" value="ECO:0007669"/>
    <property type="project" value="InterPro"/>
</dbReference>
<keyword evidence="12" id="KW-0966">Cell projection</keyword>
<evidence type="ECO:0000256" key="8">
    <source>
        <dbReference type="ARBA" id="ARBA00023143"/>
    </source>
</evidence>
<proteinExistence type="inferred from homology"/>
<dbReference type="STRING" id="1235591.CAK95_15335"/>
<evidence type="ECO:0000256" key="1">
    <source>
        <dbReference type="ARBA" id="ARBA00004117"/>
    </source>
</evidence>
<keyword evidence="8 9" id="KW-0975">Bacterial flagellum</keyword>
<comment type="subcellular location">
    <subcellularLocation>
        <location evidence="1 9">Bacterial flagellum basal body</location>
    </subcellularLocation>
    <subcellularLocation>
        <location evidence="2">Cell membrane</location>
        <topology evidence="2">Multi-pass membrane protein</topology>
    </subcellularLocation>
</comment>
<dbReference type="PIRSF" id="PIRSF004862">
    <property type="entry name" value="FliF"/>
    <property type="match status" value="1"/>
</dbReference>
<keyword evidence="13" id="KW-1185">Reference proteome</keyword>
<dbReference type="GO" id="GO:0071973">
    <property type="term" value="P:bacterial-type flagellum-dependent cell motility"/>
    <property type="evidence" value="ECO:0007669"/>
    <property type="project" value="InterPro"/>
</dbReference>
<evidence type="ECO:0000313" key="13">
    <source>
        <dbReference type="Proteomes" id="UP000194137"/>
    </source>
</evidence>
<evidence type="ECO:0000256" key="7">
    <source>
        <dbReference type="ARBA" id="ARBA00023136"/>
    </source>
</evidence>
<dbReference type="Pfam" id="PF08345">
    <property type="entry name" value="YscJ_FliF_C"/>
    <property type="match status" value="1"/>
</dbReference>
<keyword evidence="12" id="KW-0969">Cilium</keyword>
<feature type="transmembrane region" description="Helical" evidence="11">
    <location>
        <begin position="12"/>
        <end position="35"/>
    </location>
</feature>
<keyword evidence="12" id="KW-0282">Flagellum</keyword>
<evidence type="ECO:0000256" key="10">
    <source>
        <dbReference type="SAM" id="MobiDB-lite"/>
    </source>
</evidence>
<feature type="transmembrane region" description="Helical" evidence="11">
    <location>
        <begin position="441"/>
        <end position="460"/>
    </location>
</feature>
<dbReference type="PRINTS" id="PR01009">
    <property type="entry name" value="FLGMRINGFLIF"/>
</dbReference>
<dbReference type="InterPro" id="IPR045851">
    <property type="entry name" value="AMP-bd_C_sf"/>
</dbReference>
<feature type="region of interest" description="Disordered" evidence="10">
    <location>
        <begin position="273"/>
        <end position="327"/>
    </location>
</feature>
<gene>
    <name evidence="12" type="ORF">CAK95_15335</name>
</gene>
<keyword evidence="5 11" id="KW-0812">Transmembrane</keyword>
<keyword evidence="4" id="KW-1003">Cell membrane</keyword>
<dbReference type="Gene3D" id="3.30.300.30">
    <property type="match status" value="1"/>
</dbReference>
<comment type="function">
    <text evidence="9">The M ring may be actively involved in energy transduction.</text>
</comment>
<dbReference type="KEGG" id="psin:CAK95_15335"/>
<feature type="compositionally biased region" description="Basic and acidic residues" evidence="10">
    <location>
        <begin position="273"/>
        <end position="296"/>
    </location>
</feature>
<evidence type="ECO:0000313" key="12">
    <source>
        <dbReference type="EMBL" id="ARQ00292.1"/>
    </source>
</evidence>
<keyword evidence="7 11" id="KW-0472">Membrane</keyword>
<evidence type="ECO:0000256" key="3">
    <source>
        <dbReference type="ARBA" id="ARBA00007971"/>
    </source>
</evidence>
<dbReference type="InterPro" id="IPR006182">
    <property type="entry name" value="FliF_N_dom"/>
</dbReference>
<dbReference type="InterPro" id="IPR043427">
    <property type="entry name" value="YscJ/FliF"/>
</dbReference>
<name>A0A1W6ZSE7_9HYPH</name>
<dbReference type="InterPro" id="IPR013556">
    <property type="entry name" value="Flag_M-ring_C"/>
</dbReference>
<dbReference type="NCBIfam" id="TIGR00206">
    <property type="entry name" value="fliF"/>
    <property type="match status" value="1"/>
</dbReference>
<protein>
    <recommendedName>
        <fullName evidence="9">Flagellar M-ring protein</fullName>
    </recommendedName>
</protein>
<dbReference type="Proteomes" id="UP000194137">
    <property type="component" value="Chromosome"/>
</dbReference>
<dbReference type="EMBL" id="CP021112">
    <property type="protein sequence ID" value="ARQ00292.1"/>
    <property type="molecule type" value="Genomic_DNA"/>
</dbReference>
<evidence type="ECO:0000256" key="5">
    <source>
        <dbReference type="ARBA" id="ARBA00022692"/>
    </source>
</evidence>
<reference evidence="12 13" key="1">
    <citation type="submission" date="2017-05" db="EMBL/GenBank/DDBJ databases">
        <title>Full genome sequence of Pseudorhodoplanes sinuspersici.</title>
        <authorList>
            <person name="Dastgheib S.M.M."/>
            <person name="Shavandi M."/>
            <person name="Tirandaz H."/>
        </authorList>
    </citation>
    <scope>NUCLEOTIDE SEQUENCE [LARGE SCALE GENOMIC DNA]</scope>
    <source>
        <strain evidence="12 13">RIPI110</strain>
    </source>
</reference>
<evidence type="ECO:0000256" key="2">
    <source>
        <dbReference type="ARBA" id="ARBA00004651"/>
    </source>
</evidence>
<dbReference type="Pfam" id="PF01514">
    <property type="entry name" value="YscJ_FliF"/>
    <property type="match status" value="1"/>
</dbReference>
<dbReference type="PANTHER" id="PTHR30046">
    <property type="entry name" value="FLAGELLAR M-RING PROTEIN"/>
    <property type="match status" value="1"/>
</dbReference>
<dbReference type="AlphaFoldDB" id="A0A1W6ZSE7"/>
<accession>A0A1W6ZSE7</accession>
<dbReference type="GO" id="GO:0005886">
    <property type="term" value="C:plasma membrane"/>
    <property type="evidence" value="ECO:0007669"/>
    <property type="project" value="UniProtKB-SubCell"/>
</dbReference>
<dbReference type="PANTHER" id="PTHR30046:SF0">
    <property type="entry name" value="FLAGELLAR M-RING PROTEIN"/>
    <property type="match status" value="1"/>
</dbReference>
<dbReference type="RefSeq" id="WP_086088688.1">
    <property type="nucleotide sequence ID" value="NZ_CP021112.1"/>
</dbReference>
<dbReference type="GO" id="GO:0003774">
    <property type="term" value="F:cytoskeletal motor activity"/>
    <property type="evidence" value="ECO:0007669"/>
    <property type="project" value="InterPro"/>
</dbReference>
<dbReference type="InterPro" id="IPR000067">
    <property type="entry name" value="FlgMring_FliF"/>
</dbReference>
<evidence type="ECO:0000256" key="6">
    <source>
        <dbReference type="ARBA" id="ARBA00022989"/>
    </source>
</evidence>
<evidence type="ECO:0000256" key="11">
    <source>
        <dbReference type="SAM" id="Phobius"/>
    </source>
</evidence>
<sequence>MQGLVDFIKTLGATRVMAMAAVAVALVGFFGFIILRVTAVPMTPLFTDLTFEDSSAIVRDLERQAIPYQVRNDGAIILVPKDAVTRLRMKLAESGLPKGGGVGYEIFDKSDSLGATSFVQNINHLRALEGELARTIRSIDRVAAARVHLVLPERPLFSRERQEPSASIVLKLRGGLEAQQVRAIRHLAASAVNGLKPTRVSVVDETGRLLADGADEEGGLGTGADERKVAFERRMREQIDNIVSSVVGPGRARVQLTADFDFNRITQTTDKFDPEGRVVRSSQTREETLASTEARDGQVTVGNELPGAGQNRQGAGGADNANKSDNRKSEEIVNYEISRTTKTEVIEGGRVNRISVAVLVDGTYAKNDKGESIYTPREKEELDRIAALVRSAIGFDQKRGDQVEVVNLRFAETPQNLISEPKGWMDLAQFTKEDIMRGIELAVMSLLGLIVLFFVVRPLVRKIVTPDKPARLSDGTVTGGLLPGAAGSPGVELVSGEAIAISNHTSNMIDIAQVQGQVHAQSVQKVGELADRNPHETVAIIRQWLHEAA</sequence>
<dbReference type="OrthoDB" id="9807026at2"/>